<dbReference type="AlphaFoldDB" id="A0AAD7ZU91"/>
<proteinExistence type="predicted"/>
<protein>
    <submittedName>
        <fullName evidence="1">Uncharacterized protein</fullName>
    </submittedName>
</protein>
<dbReference type="EMBL" id="JASPKZ010006821">
    <property type="protein sequence ID" value="KAJ9586959.1"/>
    <property type="molecule type" value="Genomic_DNA"/>
</dbReference>
<evidence type="ECO:0000313" key="2">
    <source>
        <dbReference type="Proteomes" id="UP001233999"/>
    </source>
</evidence>
<accession>A0AAD7ZU91</accession>
<organism evidence="1 2">
    <name type="scientific">Diploptera punctata</name>
    <name type="common">Pacific beetle cockroach</name>
    <dbReference type="NCBI Taxonomy" id="6984"/>
    <lineage>
        <taxon>Eukaryota</taxon>
        <taxon>Metazoa</taxon>
        <taxon>Ecdysozoa</taxon>
        <taxon>Arthropoda</taxon>
        <taxon>Hexapoda</taxon>
        <taxon>Insecta</taxon>
        <taxon>Pterygota</taxon>
        <taxon>Neoptera</taxon>
        <taxon>Polyneoptera</taxon>
        <taxon>Dictyoptera</taxon>
        <taxon>Blattodea</taxon>
        <taxon>Blaberoidea</taxon>
        <taxon>Blaberidae</taxon>
        <taxon>Diplopterinae</taxon>
        <taxon>Diploptera</taxon>
    </lineage>
</organism>
<gene>
    <name evidence="1" type="ORF">L9F63_019450</name>
</gene>
<keyword evidence="2" id="KW-1185">Reference proteome</keyword>
<evidence type="ECO:0000313" key="1">
    <source>
        <dbReference type="EMBL" id="KAJ9586959.1"/>
    </source>
</evidence>
<dbReference type="Proteomes" id="UP001233999">
    <property type="component" value="Unassembled WGS sequence"/>
</dbReference>
<reference evidence="1" key="1">
    <citation type="journal article" date="2023" name="IScience">
        <title>Live-bearing cockroach genome reveals convergent evolutionary mechanisms linked to viviparity in insects and beyond.</title>
        <authorList>
            <person name="Fouks B."/>
            <person name="Harrison M.C."/>
            <person name="Mikhailova A.A."/>
            <person name="Marchal E."/>
            <person name="English S."/>
            <person name="Carruthers M."/>
            <person name="Jennings E.C."/>
            <person name="Chiamaka E.L."/>
            <person name="Frigard R.A."/>
            <person name="Pippel M."/>
            <person name="Attardo G.M."/>
            <person name="Benoit J.B."/>
            <person name="Bornberg-Bauer E."/>
            <person name="Tobe S.S."/>
        </authorList>
    </citation>
    <scope>NUCLEOTIDE SEQUENCE</scope>
    <source>
        <strain evidence="1">Stay&amp;Tobe</strain>
    </source>
</reference>
<reference evidence="1" key="2">
    <citation type="submission" date="2023-05" db="EMBL/GenBank/DDBJ databases">
        <authorList>
            <person name="Fouks B."/>
        </authorList>
    </citation>
    <scope>NUCLEOTIDE SEQUENCE</scope>
    <source>
        <strain evidence="1">Stay&amp;Tobe</strain>
        <tissue evidence="1">Testes</tissue>
    </source>
</reference>
<name>A0AAD7ZU91_DIPPU</name>
<sequence>NNNIFLLLKTMTFIKKFSHFTITISWEKNSQHIFILHYVYPVIADDDMSPLYEANNNSKNTYMFVL</sequence>
<feature type="non-terminal residue" evidence="1">
    <location>
        <position position="1"/>
    </location>
</feature>
<comment type="caution">
    <text evidence="1">The sequence shown here is derived from an EMBL/GenBank/DDBJ whole genome shotgun (WGS) entry which is preliminary data.</text>
</comment>
<feature type="non-terminal residue" evidence="1">
    <location>
        <position position="66"/>
    </location>
</feature>